<comment type="subcellular location">
    <subcellularLocation>
        <location evidence="1 11">Cell membrane</location>
        <topology evidence="1 11">Multi-pass membrane protein</topology>
    </subcellularLocation>
</comment>
<dbReference type="PROSITE" id="PS00237">
    <property type="entry name" value="G_PROTEIN_RECEP_F1_1"/>
    <property type="match status" value="1"/>
</dbReference>
<keyword evidence="2 11" id="KW-1003">Cell membrane</keyword>
<keyword evidence="8 10" id="KW-0675">Receptor</keyword>
<organism evidence="13 14">
    <name type="scientific">Gekko japonicus</name>
    <name type="common">Schlegel's Japanese gecko</name>
    <dbReference type="NCBI Taxonomy" id="146911"/>
    <lineage>
        <taxon>Eukaryota</taxon>
        <taxon>Metazoa</taxon>
        <taxon>Chordata</taxon>
        <taxon>Craniata</taxon>
        <taxon>Vertebrata</taxon>
        <taxon>Euteleostomi</taxon>
        <taxon>Lepidosauria</taxon>
        <taxon>Squamata</taxon>
        <taxon>Bifurcata</taxon>
        <taxon>Gekkota</taxon>
        <taxon>Gekkonidae</taxon>
        <taxon>Gekkoninae</taxon>
        <taxon>Gekko</taxon>
    </lineage>
</organism>
<proteinExistence type="inferred from homology"/>
<feature type="transmembrane region" description="Helical" evidence="11">
    <location>
        <begin position="58"/>
        <end position="77"/>
    </location>
</feature>
<dbReference type="PRINTS" id="PR00237">
    <property type="entry name" value="GPCRRHODOPSN"/>
</dbReference>
<evidence type="ECO:0000256" key="3">
    <source>
        <dbReference type="ARBA" id="ARBA00022692"/>
    </source>
</evidence>
<keyword evidence="3 10" id="KW-0812">Transmembrane</keyword>
<feature type="transmembrane region" description="Helical" evidence="11">
    <location>
        <begin position="21"/>
        <end position="46"/>
    </location>
</feature>
<sequence length="311" mass="34935">MANQSVVSEFQLLGFSDIPELHILHFLGFLLMYMAALVGNLLMITIVTLNQHLHTPMYFFLANLAAIDLSFISVTVPKAMANSLMKTRTISYFACMAQVFFFFWAGASEFFLLTVMAYDRYVAICHPLNYVKEMNMGVCMKLAASAWMFGMFDATLNTACTFAIPFCSNVINQYFCEIPQLLKLSCSDSYLIEIGALIFTALICIICFGFTIVSYVHIFRAVFNIPSTQGRKKALTTCLPHLAVLCLFYFTGLYACLGSTFRTSSGLDLLLAVLYSMVPPFMNPLIYSMRNKDIIAALWKLSHRNKNPSSI</sequence>
<keyword evidence="13" id="KW-1185">Reference proteome</keyword>
<comment type="similarity">
    <text evidence="10">Belongs to the G-protein coupled receptor 1 family.</text>
</comment>
<keyword evidence="4 11" id="KW-0552">Olfaction</keyword>
<keyword evidence="6 10" id="KW-0297">G-protein coupled receptor</keyword>
<dbReference type="PROSITE" id="PS50262">
    <property type="entry name" value="G_PROTEIN_RECEP_F1_2"/>
    <property type="match status" value="1"/>
</dbReference>
<keyword evidence="9 10" id="KW-0807">Transducer</keyword>
<gene>
    <name evidence="14" type="primary">LOC107123482</name>
</gene>
<keyword evidence="7 11" id="KW-0472">Membrane</keyword>
<dbReference type="InterPro" id="IPR017452">
    <property type="entry name" value="GPCR_Rhodpsn_7TM"/>
</dbReference>
<feature type="transmembrane region" description="Helical" evidence="11">
    <location>
        <begin position="190"/>
        <end position="218"/>
    </location>
</feature>
<feature type="transmembrane region" description="Helical" evidence="11">
    <location>
        <begin position="89"/>
        <end position="107"/>
    </location>
</feature>
<evidence type="ECO:0000256" key="5">
    <source>
        <dbReference type="ARBA" id="ARBA00022989"/>
    </source>
</evidence>
<dbReference type="SUPFAM" id="SSF81321">
    <property type="entry name" value="Family A G protein-coupled receptor-like"/>
    <property type="match status" value="1"/>
</dbReference>
<feature type="transmembrane region" description="Helical" evidence="11">
    <location>
        <begin position="267"/>
        <end position="287"/>
    </location>
</feature>
<accession>A0ABM1L8D6</accession>
<feature type="domain" description="G-protein coupled receptors family 1 profile" evidence="12">
    <location>
        <begin position="39"/>
        <end position="287"/>
    </location>
</feature>
<name>A0ABM1L8D6_GEKJA</name>
<dbReference type="PRINTS" id="PR00245">
    <property type="entry name" value="OLFACTORYR"/>
</dbReference>
<evidence type="ECO:0000259" key="12">
    <source>
        <dbReference type="PROSITE" id="PS50262"/>
    </source>
</evidence>
<evidence type="ECO:0000256" key="8">
    <source>
        <dbReference type="ARBA" id="ARBA00023170"/>
    </source>
</evidence>
<dbReference type="CDD" id="cd15227">
    <property type="entry name" value="7tmA_OR14-like"/>
    <property type="match status" value="1"/>
</dbReference>
<evidence type="ECO:0000256" key="11">
    <source>
        <dbReference type="RuleBase" id="RU363047"/>
    </source>
</evidence>
<evidence type="ECO:0000313" key="13">
    <source>
        <dbReference type="Proteomes" id="UP000694871"/>
    </source>
</evidence>
<feature type="transmembrane region" description="Helical" evidence="11">
    <location>
        <begin position="239"/>
        <end position="261"/>
    </location>
</feature>
<evidence type="ECO:0000256" key="2">
    <source>
        <dbReference type="ARBA" id="ARBA00022475"/>
    </source>
</evidence>
<evidence type="ECO:0000256" key="4">
    <source>
        <dbReference type="ARBA" id="ARBA00022725"/>
    </source>
</evidence>
<evidence type="ECO:0000313" key="14">
    <source>
        <dbReference type="RefSeq" id="XP_015282223.1"/>
    </source>
</evidence>
<protein>
    <recommendedName>
        <fullName evidence="11">Olfactory receptor</fullName>
    </recommendedName>
</protein>
<reference evidence="14" key="1">
    <citation type="submission" date="2025-08" db="UniProtKB">
        <authorList>
            <consortium name="RefSeq"/>
        </authorList>
    </citation>
    <scope>IDENTIFICATION</scope>
</reference>
<evidence type="ECO:0000256" key="10">
    <source>
        <dbReference type="RuleBase" id="RU000688"/>
    </source>
</evidence>
<dbReference type="RefSeq" id="XP_015282223.1">
    <property type="nucleotide sequence ID" value="XM_015426737.1"/>
</dbReference>
<dbReference type="GeneID" id="107123482"/>
<evidence type="ECO:0000256" key="7">
    <source>
        <dbReference type="ARBA" id="ARBA00023136"/>
    </source>
</evidence>
<dbReference type="InterPro" id="IPR050516">
    <property type="entry name" value="Olfactory_GPCR"/>
</dbReference>
<keyword evidence="11" id="KW-0716">Sensory transduction</keyword>
<dbReference type="PANTHER" id="PTHR26452">
    <property type="entry name" value="OLFACTORY RECEPTOR"/>
    <property type="match status" value="1"/>
</dbReference>
<dbReference type="InterPro" id="IPR000276">
    <property type="entry name" value="GPCR_Rhodpsn"/>
</dbReference>
<evidence type="ECO:0000256" key="6">
    <source>
        <dbReference type="ARBA" id="ARBA00023040"/>
    </source>
</evidence>
<dbReference type="Proteomes" id="UP000694871">
    <property type="component" value="Unplaced"/>
</dbReference>
<keyword evidence="5 11" id="KW-1133">Transmembrane helix</keyword>
<dbReference type="Pfam" id="PF13853">
    <property type="entry name" value="7tm_4"/>
    <property type="match status" value="1"/>
</dbReference>
<evidence type="ECO:0000256" key="1">
    <source>
        <dbReference type="ARBA" id="ARBA00004651"/>
    </source>
</evidence>
<evidence type="ECO:0000256" key="9">
    <source>
        <dbReference type="ARBA" id="ARBA00023224"/>
    </source>
</evidence>
<dbReference type="InterPro" id="IPR000725">
    <property type="entry name" value="Olfact_rcpt"/>
</dbReference>
<dbReference type="Gene3D" id="1.20.1070.10">
    <property type="entry name" value="Rhodopsin 7-helix transmembrane proteins"/>
    <property type="match status" value="1"/>
</dbReference>